<dbReference type="RefSeq" id="WP_081738134.1">
    <property type="nucleotide sequence ID" value="NZ_AYSJ01000002.1"/>
</dbReference>
<dbReference type="PATRIC" id="fig|1004151.3.peg.624"/>
<dbReference type="AlphaFoldDB" id="W3VBU5"/>
<dbReference type="Pfam" id="PF18733">
    <property type="entry name" value="HEPN_LA2681"/>
    <property type="match status" value="1"/>
</dbReference>
<evidence type="ECO:0000313" key="3">
    <source>
        <dbReference type="EMBL" id="ETS33406.1"/>
    </source>
</evidence>
<name>W3VBU5_9GAMM</name>
<keyword evidence="4" id="KW-1185">Reference proteome</keyword>
<evidence type="ECO:0000259" key="2">
    <source>
        <dbReference type="Pfam" id="PF18733"/>
    </source>
</evidence>
<evidence type="ECO:0000256" key="1">
    <source>
        <dbReference type="SAM" id="Coils"/>
    </source>
</evidence>
<feature type="coiled-coil region" evidence="1">
    <location>
        <begin position="475"/>
        <end position="514"/>
    </location>
</feature>
<dbReference type="OrthoDB" id="108555at2"/>
<keyword evidence="1" id="KW-0175">Coiled coil</keyword>
<dbReference type="Proteomes" id="UP000018957">
    <property type="component" value="Unassembled WGS sequence"/>
</dbReference>
<organism evidence="3 4">
    <name type="scientific">Photorhabdus khanii NC19</name>
    <dbReference type="NCBI Taxonomy" id="1004151"/>
    <lineage>
        <taxon>Bacteria</taxon>
        <taxon>Pseudomonadati</taxon>
        <taxon>Pseudomonadota</taxon>
        <taxon>Gammaproteobacteria</taxon>
        <taxon>Enterobacterales</taxon>
        <taxon>Morganellaceae</taxon>
        <taxon>Photorhabdus</taxon>
    </lineage>
</organism>
<accession>W3VBU5</accession>
<protein>
    <recommendedName>
        <fullName evidence="2">LA2681-like HEPN domain-containing protein</fullName>
    </recommendedName>
</protein>
<dbReference type="EMBL" id="AYSJ01000002">
    <property type="protein sequence ID" value="ETS33406.1"/>
    <property type="molecule type" value="Genomic_DNA"/>
</dbReference>
<sequence length="579" mass="68482">MVKDELEEFSKLADQYIITGDHASLAALVESFTEREFTFTHPLYEAHYLYCLGNCYSELYENRKTEWYSDDLMKSVVFFRKALHTLSKIDWRENENSIHAHNNLRSMIETNLANRLSSQGRVLCCIPHYDKAISIDNNAVAIISKANNELFFGHSLYDNGHSEYHYFVAYELVRKGIDNIKKLYPEQRITLEEGGRLFDFKKWFEENFDTSDFDYFKEYTERITSKKQKKYLEWCAKNRLFLNDLNDACEYEITYQDVFALPSFIQSLNSSLTMPEELSYHGNYDELKNDYCYARYLIFSSKDIPEDAPHIFNSTYQHVEDMTYSINNLKVAQYKSAFRIVYSIFDKIAYLISRFFDLNDIKHDKKISIDNLFRDFTSKNNEWKPHKKLKDSDNHFIHALFYILRDIRKVGNSDLVTKWLDPNAVAFAEIRNAMEHRSLKIVDDFGYELATSHNTYNDEEFRKLKEVVNTIPDEIREIELKLKQAQENNDSHLSRQLKEQISKLSSRLINLKAKIYEKEKLSSHSLLIPISQFESRLMQLIGLARNSIIYLSLAIYFEERRRPSDGIYMPREVPLKQSL</sequence>
<proteinExistence type="predicted"/>
<feature type="domain" description="LA2681-like HEPN" evidence="2">
    <location>
        <begin position="278"/>
        <end position="461"/>
    </location>
</feature>
<reference evidence="3 4" key="1">
    <citation type="submission" date="2013-11" db="EMBL/GenBank/DDBJ databases">
        <title>Elucidation of the Photorhabdus temperata genome and generation of transposon mutant library to identify motility mutants.</title>
        <authorList>
            <person name="Hurst S.G.IV."/>
            <person name="Micheals B."/>
            <person name="Abebe-Akele F."/>
            <person name="Rowedder H."/>
            <person name="Bullock H."/>
            <person name="Jackobeck R."/>
            <person name="Janicki E."/>
            <person name="Tisa L.S."/>
        </authorList>
    </citation>
    <scope>NUCLEOTIDE SEQUENCE [LARGE SCALE GENOMIC DNA]</scope>
    <source>
        <strain evidence="3 4">NC19</strain>
    </source>
</reference>
<dbReference type="InterPro" id="IPR040826">
    <property type="entry name" value="HEPN_LA2681"/>
</dbReference>
<gene>
    <name evidence="3" type="ORF">PTE_00566</name>
</gene>
<comment type="caution">
    <text evidence="3">The sequence shown here is derived from an EMBL/GenBank/DDBJ whole genome shotgun (WGS) entry which is preliminary data.</text>
</comment>
<evidence type="ECO:0000313" key="4">
    <source>
        <dbReference type="Proteomes" id="UP000018957"/>
    </source>
</evidence>